<dbReference type="PRINTS" id="PR00344">
    <property type="entry name" value="BCTRLSENSOR"/>
</dbReference>
<dbReference type="InterPro" id="IPR050351">
    <property type="entry name" value="BphY/WalK/GraS-like"/>
</dbReference>
<dbReference type="PANTHER" id="PTHR45453:SF1">
    <property type="entry name" value="PHOSPHATE REGULON SENSOR PROTEIN PHOR"/>
    <property type="match status" value="1"/>
</dbReference>
<dbReference type="InterPro" id="IPR036097">
    <property type="entry name" value="HisK_dim/P_sf"/>
</dbReference>
<dbReference type="SUPFAM" id="SSF55874">
    <property type="entry name" value="ATPase domain of HSP90 chaperone/DNA topoisomerase II/histidine kinase"/>
    <property type="match status" value="1"/>
</dbReference>
<dbReference type="GO" id="GO:0000155">
    <property type="term" value="F:phosphorelay sensor kinase activity"/>
    <property type="evidence" value="ECO:0007669"/>
    <property type="project" value="InterPro"/>
</dbReference>
<dbReference type="Proteomes" id="UP000823634">
    <property type="component" value="Unassembled WGS sequence"/>
</dbReference>
<evidence type="ECO:0000256" key="8">
    <source>
        <dbReference type="SAM" id="Phobius"/>
    </source>
</evidence>
<evidence type="ECO:0000256" key="2">
    <source>
        <dbReference type="ARBA" id="ARBA00004370"/>
    </source>
</evidence>
<evidence type="ECO:0000256" key="3">
    <source>
        <dbReference type="ARBA" id="ARBA00012438"/>
    </source>
</evidence>
<keyword evidence="7" id="KW-0902">Two-component regulatory system</keyword>
<accession>A0A9D9DG23</accession>
<keyword evidence="8" id="KW-1133">Transmembrane helix</keyword>
<protein>
    <recommendedName>
        <fullName evidence="3">histidine kinase</fullName>
        <ecNumber evidence="3">2.7.13.3</ecNumber>
    </recommendedName>
</protein>
<keyword evidence="8" id="KW-0472">Membrane</keyword>
<feature type="domain" description="Histidine kinase" evidence="9">
    <location>
        <begin position="339"/>
        <end position="547"/>
    </location>
</feature>
<dbReference type="GO" id="GO:0004721">
    <property type="term" value="F:phosphoprotein phosphatase activity"/>
    <property type="evidence" value="ECO:0007669"/>
    <property type="project" value="TreeGrafter"/>
</dbReference>
<dbReference type="InterPro" id="IPR005467">
    <property type="entry name" value="His_kinase_dom"/>
</dbReference>
<comment type="catalytic activity">
    <reaction evidence="1">
        <text>ATP + protein L-histidine = ADP + protein N-phospho-L-histidine.</text>
        <dbReference type="EC" id="2.7.13.3"/>
    </reaction>
</comment>
<evidence type="ECO:0000259" key="9">
    <source>
        <dbReference type="PROSITE" id="PS50109"/>
    </source>
</evidence>
<dbReference type="Pfam" id="PF02518">
    <property type="entry name" value="HATPase_c"/>
    <property type="match status" value="1"/>
</dbReference>
<dbReference type="InterPro" id="IPR036890">
    <property type="entry name" value="HATPase_C_sf"/>
</dbReference>
<dbReference type="SMART" id="SM00387">
    <property type="entry name" value="HATPase_c"/>
    <property type="match status" value="1"/>
</dbReference>
<dbReference type="Pfam" id="PF00512">
    <property type="entry name" value="HisKA"/>
    <property type="match status" value="1"/>
</dbReference>
<evidence type="ECO:0000313" key="10">
    <source>
        <dbReference type="EMBL" id="MBO8426207.1"/>
    </source>
</evidence>
<organism evidence="10 11">
    <name type="scientific">Candidatus Alloenteromonas pullistercoris</name>
    <dbReference type="NCBI Taxonomy" id="2840785"/>
    <lineage>
        <taxon>Bacteria</taxon>
        <taxon>Bacillati</taxon>
        <taxon>Bacillota</taxon>
        <taxon>Bacillota incertae sedis</taxon>
        <taxon>Candidatus Alloenteromonas</taxon>
    </lineage>
</organism>
<evidence type="ECO:0000256" key="1">
    <source>
        <dbReference type="ARBA" id="ARBA00000085"/>
    </source>
</evidence>
<keyword evidence="4" id="KW-0597">Phosphoprotein</keyword>
<dbReference type="Gene3D" id="3.30.565.10">
    <property type="entry name" value="Histidine kinase-like ATPase, C-terminal domain"/>
    <property type="match status" value="1"/>
</dbReference>
<reference evidence="10" key="1">
    <citation type="submission" date="2020-10" db="EMBL/GenBank/DDBJ databases">
        <authorList>
            <person name="Gilroy R."/>
        </authorList>
    </citation>
    <scope>NUCLEOTIDE SEQUENCE</scope>
    <source>
        <strain evidence="10">17113</strain>
    </source>
</reference>
<dbReference type="InterPro" id="IPR004358">
    <property type="entry name" value="Sig_transdc_His_kin-like_C"/>
</dbReference>
<dbReference type="CDD" id="cd00075">
    <property type="entry name" value="HATPase"/>
    <property type="match status" value="1"/>
</dbReference>
<keyword evidence="6" id="KW-0418">Kinase</keyword>
<evidence type="ECO:0000313" key="11">
    <source>
        <dbReference type="Proteomes" id="UP000823634"/>
    </source>
</evidence>
<dbReference type="InterPro" id="IPR003661">
    <property type="entry name" value="HisK_dim/P_dom"/>
</dbReference>
<dbReference type="CDD" id="cd00082">
    <property type="entry name" value="HisKA"/>
    <property type="match status" value="1"/>
</dbReference>
<comment type="caution">
    <text evidence="10">The sequence shown here is derived from an EMBL/GenBank/DDBJ whole genome shotgun (WGS) entry which is preliminary data.</text>
</comment>
<dbReference type="SMART" id="SM00388">
    <property type="entry name" value="HisKA"/>
    <property type="match status" value="1"/>
</dbReference>
<sequence>MRKGRKRALIVSCLLALGSVFVYGSSVFLYGSSIFDRASEQADSLAYSLASSYAESGLSALPNVSNGEYAILNADGEPLLEYGDGLPSSYGLYALAGSTLGEGEIGHSSRGGLSSYRAISMVKAEGEQEAIIVYAETEAGLFGPSFTRFAIILLFIVLSFSGIEIAVSGYFLSSLGSVMSASARRIDELACQKPLTPLPKCKDPELSSFCEQLDEASFALLRQRRYLEDSESGVRRILDSVSDLIVLLEEDGKATFLNLSAAKAFHLDQGKPHDISSFGFPDEIEKKIKAGETLETVYPLEQSHYALRGYSTPAGYVIAMADIDFEVNMEKVRQSFFASASHELKTPLTAILGQAEILSLLPHEKELDKAIDSISSSGKRMLRLIEDMLSLSRIESGHREVSGPISLAKAAFEARDSLSLLMKEKGVEVSVKGDLLYPINYDDAYALIRNLLENGIRYGKKDGHVEISFFESGFQVKDDGIGIPKEDRDRVFERFYRVEKSRSSNLGGTGLGLAIVKHTMLSYGGEVSVSSSLGEGSVFTCTFKKPK</sequence>
<dbReference type="InterPro" id="IPR003594">
    <property type="entry name" value="HATPase_dom"/>
</dbReference>
<dbReference type="GO" id="GO:0016036">
    <property type="term" value="P:cellular response to phosphate starvation"/>
    <property type="evidence" value="ECO:0007669"/>
    <property type="project" value="TreeGrafter"/>
</dbReference>
<evidence type="ECO:0000256" key="7">
    <source>
        <dbReference type="ARBA" id="ARBA00023012"/>
    </source>
</evidence>
<dbReference type="EC" id="2.7.13.3" evidence="3"/>
<keyword evidence="8" id="KW-0812">Transmembrane</keyword>
<dbReference type="EMBL" id="JADINA010000019">
    <property type="protein sequence ID" value="MBO8426207.1"/>
    <property type="molecule type" value="Genomic_DNA"/>
</dbReference>
<keyword evidence="5" id="KW-0808">Transferase</keyword>
<name>A0A9D9DG23_9FIRM</name>
<feature type="transmembrane region" description="Helical" evidence="8">
    <location>
        <begin position="149"/>
        <end position="172"/>
    </location>
</feature>
<dbReference type="GO" id="GO:0005886">
    <property type="term" value="C:plasma membrane"/>
    <property type="evidence" value="ECO:0007669"/>
    <property type="project" value="TreeGrafter"/>
</dbReference>
<reference evidence="10" key="2">
    <citation type="journal article" date="2021" name="PeerJ">
        <title>Extensive microbial diversity within the chicken gut microbiome revealed by metagenomics and culture.</title>
        <authorList>
            <person name="Gilroy R."/>
            <person name="Ravi A."/>
            <person name="Getino M."/>
            <person name="Pursley I."/>
            <person name="Horton D.L."/>
            <person name="Alikhan N.F."/>
            <person name="Baker D."/>
            <person name="Gharbi K."/>
            <person name="Hall N."/>
            <person name="Watson M."/>
            <person name="Adriaenssens E.M."/>
            <person name="Foster-Nyarko E."/>
            <person name="Jarju S."/>
            <person name="Secka A."/>
            <person name="Antonio M."/>
            <person name="Oren A."/>
            <person name="Chaudhuri R.R."/>
            <person name="La Ragione R."/>
            <person name="Hildebrand F."/>
            <person name="Pallen M.J."/>
        </authorList>
    </citation>
    <scope>NUCLEOTIDE SEQUENCE</scope>
    <source>
        <strain evidence="10">17113</strain>
    </source>
</reference>
<evidence type="ECO:0000256" key="6">
    <source>
        <dbReference type="ARBA" id="ARBA00022777"/>
    </source>
</evidence>
<dbReference type="AlphaFoldDB" id="A0A9D9DG23"/>
<dbReference type="FunFam" id="1.10.287.130:FF:000001">
    <property type="entry name" value="Two-component sensor histidine kinase"/>
    <property type="match status" value="1"/>
</dbReference>
<dbReference type="SUPFAM" id="SSF47384">
    <property type="entry name" value="Homodimeric domain of signal transducing histidine kinase"/>
    <property type="match status" value="1"/>
</dbReference>
<dbReference type="Gene3D" id="1.10.287.130">
    <property type="match status" value="1"/>
</dbReference>
<proteinExistence type="predicted"/>
<gene>
    <name evidence="10" type="ORF">IAC61_02660</name>
</gene>
<comment type="subcellular location">
    <subcellularLocation>
        <location evidence="2">Membrane</location>
    </subcellularLocation>
</comment>
<evidence type="ECO:0000256" key="5">
    <source>
        <dbReference type="ARBA" id="ARBA00022679"/>
    </source>
</evidence>
<evidence type="ECO:0000256" key="4">
    <source>
        <dbReference type="ARBA" id="ARBA00022553"/>
    </source>
</evidence>
<dbReference type="PANTHER" id="PTHR45453">
    <property type="entry name" value="PHOSPHATE REGULON SENSOR PROTEIN PHOR"/>
    <property type="match status" value="1"/>
</dbReference>
<dbReference type="PROSITE" id="PS50109">
    <property type="entry name" value="HIS_KIN"/>
    <property type="match status" value="1"/>
</dbReference>